<feature type="signal peptide" evidence="2">
    <location>
        <begin position="1"/>
        <end position="22"/>
    </location>
</feature>
<accession>A0A6L2PW67</accession>
<dbReference type="Proteomes" id="UP000502823">
    <property type="component" value="Unassembled WGS sequence"/>
</dbReference>
<evidence type="ECO:0000313" key="3">
    <source>
        <dbReference type="EMBL" id="GFG34715.1"/>
    </source>
</evidence>
<feature type="chain" id="PRO_5026961403" description="Secreted protein" evidence="2">
    <location>
        <begin position="23"/>
        <end position="71"/>
    </location>
</feature>
<reference evidence="4" key="1">
    <citation type="submission" date="2020-01" db="EMBL/GenBank/DDBJ databases">
        <title>Draft genome sequence of the Termite Coptotermes fromosanus.</title>
        <authorList>
            <person name="Itakura S."/>
            <person name="Yosikawa Y."/>
            <person name="Umezawa K."/>
        </authorList>
    </citation>
    <scope>NUCLEOTIDE SEQUENCE [LARGE SCALE GENOMIC DNA]</scope>
</reference>
<keyword evidence="4" id="KW-1185">Reference proteome</keyword>
<organism evidence="3 4">
    <name type="scientific">Coptotermes formosanus</name>
    <name type="common">Formosan subterranean termite</name>
    <dbReference type="NCBI Taxonomy" id="36987"/>
    <lineage>
        <taxon>Eukaryota</taxon>
        <taxon>Metazoa</taxon>
        <taxon>Ecdysozoa</taxon>
        <taxon>Arthropoda</taxon>
        <taxon>Hexapoda</taxon>
        <taxon>Insecta</taxon>
        <taxon>Pterygota</taxon>
        <taxon>Neoptera</taxon>
        <taxon>Polyneoptera</taxon>
        <taxon>Dictyoptera</taxon>
        <taxon>Blattodea</taxon>
        <taxon>Blattoidea</taxon>
        <taxon>Termitoidae</taxon>
        <taxon>Rhinotermitidae</taxon>
        <taxon>Coptotermes</taxon>
    </lineage>
</organism>
<feature type="non-terminal residue" evidence="3">
    <location>
        <position position="71"/>
    </location>
</feature>
<keyword evidence="2" id="KW-0732">Signal</keyword>
<dbReference type="InParanoid" id="A0A6L2PW67"/>
<name>A0A6L2PW67_COPFO</name>
<sequence length="71" mass="7526">MQLLCVLLVVVVVVVVPLLVKGFPDGAPVDACVKPRPNQPYHGQARPQPPETLPYSITASSSEYGPGSKIT</sequence>
<proteinExistence type="predicted"/>
<dbReference type="AlphaFoldDB" id="A0A6L2PW67"/>
<gene>
    <name evidence="3" type="ORF">Cfor_02978</name>
</gene>
<evidence type="ECO:0000313" key="4">
    <source>
        <dbReference type="Proteomes" id="UP000502823"/>
    </source>
</evidence>
<feature type="region of interest" description="Disordered" evidence="1">
    <location>
        <begin position="34"/>
        <end position="71"/>
    </location>
</feature>
<evidence type="ECO:0000256" key="2">
    <source>
        <dbReference type="SAM" id="SignalP"/>
    </source>
</evidence>
<evidence type="ECO:0008006" key="5">
    <source>
        <dbReference type="Google" id="ProtNLM"/>
    </source>
</evidence>
<protein>
    <recommendedName>
        <fullName evidence="5">Secreted protein</fullName>
    </recommendedName>
</protein>
<comment type="caution">
    <text evidence="3">The sequence shown here is derived from an EMBL/GenBank/DDBJ whole genome shotgun (WGS) entry which is preliminary data.</text>
</comment>
<dbReference type="OrthoDB" id="2419613at2759"/>
<dbReference type="EMBL" id="BLKM01011875">
    <property type="protein sequence ID" value="GFG34715.1"/>
    <property type="molecule type" value="Genomic_DNA"/>
</dbReference>
<evidence type="ECO:0000256" key="1">
    <source>
        <dbReference type="SAM" id="MobiDB-lite"/>
    </source>
</evidence>